<dbReference type="GO" id="GO:0003723">
    <property type="term" value="F:RNA binding"/>
    <property type="evidence" value="ECO:0007669"/>
    <property type="project" value="InterPro"/>
</dbReference>
<proteinExistence type="predicted"/>
<accession>A0AAV9ABI7</accession>
<gene>
    <name evidence="4" type="ORF">QJS04_geneDACA008883</name>
</gene>
<dbReference type="NCBIfam" id="TIGR00756">
    <property type="entry name" value="PPR"/>
    <property type="match status" value="3"/>
</dbReference>
<reference evidence="4" key="2">
    <citation type="submission" date="2023-06" db="EMBL/GenBank/DDBJ databases">
        <authorList>
            <person name="Ma L."/>
            <person name="Liu K.-W."/>
            <person name="Li Z."/>
            <person name="Hsiao Y.-Y."/>
            <person name="Qi Y."/>
            <person name="Fu T."/>
            <person name="Tang G."/>
            <person name="Zhang D."/>
            <person name="Sun W.-H."/>
            <person name="Liu D.-K."/>
            <person name="Li Y."/>
            <person name="Chen G.-Z."/>
            <person name="Liu X.-D."/>
            <person name="Liao X.-Y."/>
            <person name="Jiang Y.-T."/>
            <person name="Yu X."/>
            <person name="Hao Y."/>
            <person name="Huang J."/>
            <person name="Zhao X.-W."/>
            <person name="Ke S."/>
            <person name="Chen Y.-Y."/>
            <person name="Wu W.-L."/>
            <person name="Hsu J.-L."/>
            <person name="Lin Y.-F."/>
            <person name="Huang M.-D."/>
            <person name="Li C.-Y."/>
            <person name="Huang L."/>
            <person name="Wang Z.-W."/>
            <person name="Zhao X."/>
            <person name="Zhong W.-Y."/>
            <person name="Peng D.-H."/>
            <person name="Ahmad S."/>
            <person name="Lan S."/>
            <person name="Zhang J.-S."/>
            <person name="Tsai W.-C."/>
            <person name="Van De Peer Y."/>
            <person name="Liu Z.-J."/>
        </authorList>
    </citation>
    <scope>NUCLEOTIDE SEQUENCE</scope>
    <source>
        <strain evidence="4">SCP</strain>
        <tissue evidence="4">Leaves</tissue>
    </source>
</reference>
<reference evidence="4" key="1">
    <citation type="journal article" date="2023" name="Nat. Commun.">
        <title>Diploid and tetraploid genomes of Acorus and the evolution of monocots.</title>
        <authorList>
            <person name="Ma L."/>
            <person name="Liu K.W."/>
            <person name="Li Z."/>
            <person name="Hsiao Y.Y."/>
            <person name="Qi Y."/>
            <person name="Fu T."/>
            <person name="Tang G.D."/>
            <person name="Zhang D."/>
            <person name="Sun W.H."/>
            <person name="Liu D.K."/>
            <person name="Li Y."/>
            <person name="Chen G.Z."/>
            <person name="Liu X.D."/>
            <person name="Liao X.Y."/>
            <person name="Jiang Y.T."/>
            <person name="Yu X."/>
            <person name="Hao Y."/>
            <person name="Huang J."/>
            <person name="Zhao X.W."/>
            <person name="Ke S."/>
            <person name="Chen Y.Y."/>
            <person name="Wu W.L."/>
            <person name="Hsu J.L."/>
            <person name="Lin Y.F."/>
            <person name="Huang M.D."/>
            <person name="Li C.Y."/>
            <person name="Huang L."/>
            <person name="Wang Z.W."/>
            <person name="Zhao X."/>
            <person name="Zhong W.Y."/>
            <person name="Peng D.H."/>
            <person name="Ahmad S."/>
            <person name="Lan S."/>
            <person name="Zhang J.S."/>
            <person name="Tsai W.C."/>
            <person name="Van de Peer Y."/>
            <person name="Liu Z.J."/>
        </authorList>
    </citation>
    <scope>NUCLEOTIDE SEQUENCE</scope>
    <source>
        <strain evidence="4">SCP</strain>
    </source>
</reference>
<dbReference type="Gene3D" id="1.25.40.10">
    <property type="entry name" value="Tetratricopeptide repeat domain"/>
    <property type="match status" value="2"/>
</dbReference>
<comment type="caution">
    <text evidence="4">The sequence shown here is derived from an EMBL/GenBank/DDBJ whole genome shotgun (WGS) entry which is preliminary data.</text>
</comment>
<dbReference type="InterPro" id="IPR046848">
    <property type="entry name" value="E_motif"/>
</dbReference>
<keyword evidence="1" id="KW-0677">Repeat</keyword>
<dbReference type="InterPro" id="IPR011990">
    <property type="entry name" value="TPR-like_helical_dom_sf"/>
</dbReference>
<dbReference type="InterPro" id="IPR032867">
    <property type="entry name" value="DYW_dom"/>
</dbReference>
<dbReference type="InterPro" id="IPR046960">
    <property type="entry name" value="PPR_At4g14850-like_plant"/>
</dbReference>
<dbReference type="AlphaFoldDB" id="A0AAV9ABI7"/>
<dbReference type="Pfam" id="PF01535">
    <property type="entry name" value="PPR"/>
    <property type="match status" value="3"/>
</dbReference>
<dbReference type="PANTHER" id="PTHR47926:SF400">
    <property type="entry name" value="PENTACOTRIPEPTIDE-REPEAT REGION OF PRORP DOMAIN-CONTAINING PROTEIN"/>
    <property type="match status" value="1"/>
</dbReference>
<evidence type="ECO:0000313" key="4">
    <source>
        <dbReference type="EMBL" id="KAK1261499.1"/>
    </source>
</evidence>
<keyword evidence="5" id="KW-1185">Reference proteome</keyword>
<dbReference type="FunFam" id="1.25.40.10:FF:000184">
    <property type="entry name" value="Pentatricopeptide repeat-containing protein, chloroplastic"/>
    <property type="match status" value="1"/>
</dbReference>
<name>A0AAV9ABI7_ACOGR</name>
<feature type="repeat" description="PPR" evidence="2">
    <location>
        <begin position="44"/>
        <end position="74"/>
    </location>
</feature>
<dbReference type="GO" id="GO:0008270">
    <property type="term" value="F:zinc ion binding"/>
    <property type="evidence" value="ECO:0007669"/>
    <property type="project" value="InterPro"/>
</dbReference>
<evidence type="ECO:0000313" key="5">
    <source>
        <dbReference type="Proteomes" id="UP001179952"/>
    </source>
</evidence>
<organism evidence="4 5">
    <name type="scientific">Acorus gramineus</name>
    <name type="common">Dwarf sweet flag</name>
    <dbReference type="NCBI Taxonomy" id="55184"/>
    <lineage>
        <taxon>Eukaryota</taxon>
        <taxon>Viridiplantae</taxon>
        <taxon>Streptophyta</taxon>
        <taxon>Embryophyta</taxon>
        <taxon>Tracheophyta</taxon>
        <taxon>Spermatophyta</taxon>
        <taxon>Magnoliopsida</taxon>
        <taxon>Liliopsida</taxon>
        <taxon>Acoraceae</taxon>
        <taxon>Acorus</taxon>
    </lineage>
</organism>
<dbReference type="InterPro" id="IPR002885">
    <property type="entry name" value="PPR_rpt"/>
</dbReference>
<sequence length="479" mass="54088">MQDCDQGPDNFTFPMVLKGCARLSASKEGMQIHGQALKLDLGFDVYVMNSLINMYGKCGEIKCSRRLFEEMGSLRSIASWSALLSAHAGLGQWNACLELFRRMSFEGYKAEESALVNVVSSCAHLGLSDIGCSVHGSLLRNFSGLNQTIQTSLIDMYFKCGRSKDGLSIFTRMKDKDVFAYSAVISGLAMHGKGEKALKFFSDMLEEGLKPDEAIYVGVLSACSHSGLVDQGLKCFDAMTVPTSRHYGCVVDLMARAGKLEKVYEFIKRMPIEVDEISWRTLLSACKVHNDLKLGEFVAKILFRLGLKTAGDHVLMSSIYARARKWDNVAETRLDMASRGLSPIPGFSYVVVKRKAWTFFSQDRSHPDSDEVYEMLYQMGWQLRFEGYSPDTTEVFLDVGEAEKRQLLEGHSQKIALAFAMLKTERGSKIRIVKNIRMCNDCHTYTKMISNIFKREIVVRDRRRFHHFIDGKCSCNDFW</sequence>
<feature type="repeat" description="PPR" evidence="2">
    <location>
        <begin position="76"/>
        <end position="110"/>
    </location>
</feature>
<dbReference type="Proteomes" id="UP001179952">
    <property type="component" value="Unassembled WGS sequence"/>
</dbReference>
<feature type="domain" description="DYW" evidence="3">
    <location>
        <begin position="387"/>
        <end position="479"/>
    </location>
</feature>
<evidence type="ECO:0000256" key="2">
    <source>
        <dbReference type="PROSITE-ProRule" id="PRU00708"/>
    </source>
</evidence>
<feature type="repeat" description="PPR" evidence="2">
    <location>
        <begin position="177"/>
        <end position="211"/>
    </location>
</feature>
<dbReference type="PROSITE" id="PS51375">
    <property type="entry name" value="PPR"/>
    <property type="match status" value="3"/>
</dbReference>
<dbReference type="PANTHER" id="PTHR47926">
    <property type="entry name" value="PENTATRICOPEPTIDE REPEAT-CONTAINING PROTEIN"/>
    <property type="match status" value="1"/>
</dbReference>
<evidence type="ECO:0000256" key="1">
    <source>
        <dbReference type="ARBA" id="ARBA00022737"/>
    </source>
</evidence>
<dbReference type="EMBL" id="JAUJYN010000010">
    <property type="protein sequence ID" value="KAK1261499.1"/>
    <property type="molecule type" value="Genomic_DNA"/>
</dbReference>
<dbReference type="Pfam" id="PF14432">
    <property type="entry name" value="DYW_deaminase"/>
    <property type="match status" value="1"/>
</dbReference>
<dbReference type="Pfam" id="PF13041">
    <property type="entry name" value="PPR_2"/>
    <property type="match status" value="1"/>
</dbReference>
<protein>
    <submittedName>
        <fullName evidence="4">Pentatricopeptide repeat-containing protein</fullName>
    </submittedName>
</protein>
<dbReference type="Pfam" id="PF20431">
    <property type="entry name" value="E_motif"/>
    <property type="match status" value="1"/>
</dbReference>
<dbReference type="GO" id="GO:0009451">
    <property type="term" value="P:RNA modification"/>
    <property type="evidence" value="ECO:0007669"/>
    <property type="project" value="InterPro"/>
</dbReference>
<evidence type="ECO:0000259" key="3">
    <source>
        <dbReference type="Pfam" id="PF14432"/>
    </source>
</evidence>